<sequence>MSPVEMSQSKQTHRVHETEVPTGGLTLPI</sequence>
<name>A0A2P2NX27_RHIMU</name>
<dbReference type="AlphaFoldDB" id="A0A2P2NX27"/>
<organism evidence="2">
    <name type="scientific">Rhizophora mucronata</name>
    <name type="common">Asiatic mangrove</name>
    <dbReference type="NCBI Taxonomy" id="61149"/>
    <lineage>
        <taxon>Eukaryota</taxon>
        <taxon>Viridiplantae</taxon>
        <taxon>Streptophyta</taxon>
        <taxon>Embryophyta</taxon>
        <taxon>Tracheophyta</taxon>
        <taxon>Spermatophyta</taxon>
        <taxon>Magnoliopsida</taxon>
        <taxon>eudicotyledons</taxon>
        <taxon>Gunneridae</taxon>
        <taxon>Pentapetalae</taxon>
        <taxon>rosids</taxon>
        <taxon>fabids</taxon>
        <taxon>Malpighiales</taxon>
        <taxon>Rhizophoraceae</taxon>
        <taxon>Rhizophora</taxon>
    </lineage>
</organism>
<reference evidence="2" key="1">
    <citation type="submission" date="2018-02" db="EMBL/GenBank/DDBJ databases">
        <title>Rhizophora mucronata_Transcriptome.</title>
        <authorList>
            <person name="Meera S.P."/>
            <person name="Sreeshan A."/>
            <person name="Augustine A."/>
        </authorList>
    </citation>
    <scope>NUCLEOTIDE SEQUENCE</scope>
    <source>
        <tissue evidence="2">Leaf</tissue>
    </source>
</reference>
<feature type="compositionally biased region" description="Polar residues" evidence="1">
    <location>
        <begin position="1"/>
        <end position="10"/>
    </location>
</feature>
<evidence type="ECO:0000256" key="1">
    <source>
        <dbReference type="SAM" id="MobiDB-lite"/>
    </source>
</evidence>
<accession>A0A2P2NX27</accession>
<evidence type="ECO:0000313" key="2">
    <source>
        <dbReference type="EMBL" id="MBX47098.1"/>
    </source>
</evidence>
<dbReference type="EMBL" id="GGEC01066614">
    <property type="protein sequence ID" value="MBX47098.1"/>
    <property type="molecule type" value="Transcribed_RNA"/>
</dbReference>
<feature type="region of interest" description="Disordered" evidence="1">
    <location>
        <begin position="1"/>
        <end position="29"/>
    </location>
</feature>
<proteinExistence type="predicted"/>
<protein>
    <submittedName>
        <fullName evidence="2">Uncharacterized protein</fullName>
    </submittedName>
</protein>